<proteinExistence type="predicted"/>
<gene>
    <name evidence="1" type="ORF">TDIB3V08_LOCUS9649</name>
</gene>
<organism evidence="1">
    <name type="scientific">Timema douglasi</name>
    <name type="common">Walking stick</name>
    <dbReference type="NCBI Taxonomy" id="61478"/>
    <lineage>
        <taxon>Eukaryota</taxon>
        <taxon>Metazoa</taxon>
        <taxon>Ecdysozoa</taxon>
        <taxon>Arthropoda</taxon>
        <taxon>Hexapoda</taxon>
        <taxon>Insecta</taxon>
        <taxon>Pterygota</taxon>
        <taxon>Neoptera</taxon>
        <taxon>Polyneoptera</taxon>
        <taxon>Phasmatodea</taxon>
        <taxon>Timematodea</taxon>
        <taxon>Timematoidea</taxon>
        <taxon>Timematidae</taxon>
        <taxon>Timema</taxon>
    </lineage>
</organism>
<dbReference type="EMBL" id="OA570677">
    <property type="protein sequence ID" value="CAD7203479.1"/>
    <property type="molecule type" value="Genomic_DNA"/>
</dbReference>
<dbReference type="AlphaFoldDB" id="A0A7R8VUQ6"/>
<evidence type="ECO:0000313" key="1">
    <source>
        <dbReference type="EMBL" id="CAD7203479.1"/>
    </source>
</evidence>
<name>A0A7R8VUQ6_TIMDO</name>
<protein>
    <submittedName>
        <fullName evidence="1">Uncharacterized protein</fullName>
    </submittedName>
</protein>
<accession>A0A7R8VUQ6</accession>
<reference evidence="1" key="1">
    <citation type="submission" date="2020-11" db="EMBL/GenBank/DDBJ databases">
        <authorList>
            <person name="Tran Van P."/>
        </authorList>
    </citation>
    <scope>NUCLEOTIDE SEQUENCE</scope>
</reference>
<sequence>MMTTTTTSTCVGCCSHHQKLSQQEGMAMEDHLSMDTACLTLAFLLQTLHALLYRSPGVTTRMSSETIPELTETVVAAFDKYALDRSATEAGLKQVSNIHTHCSSSMTSRNLNLSQYGALFAGRHLLFPLFIAF</sequence>